<dbReference type="Pfam" id="PF00990">
    <property type="entry name" value="GGDEF"/>
    <property type="match status" value="1"/>
</dbReference>
<sequence length="243" mass="26206">MNHASQPLTHTNRHASPRLHRRHFASARMMPHGVAESACTARVAPQTLAALPATVVRDAGMLELLAAEMRIADLEKELQEARAMACTDPLTHAVNRRGLENAFQRELARAERSGEALSVVVFDVDNFKRVNDEHGHSLGDRALQHLVSVLREAMRPTDVIGRIGGEEFALLLVGVQGEEAQAAMTRLQGTLAAQPVPEADFSLTVSAGVATRVANESLEALLARADTAAYVAKRSGKNCVVRA</sequence>
<gene>
    <name evidence="4" type="ORF">HCX48_10955</name>
</gene>
<dbReference type="PROSITE" id="PS50887">
    <property type="entry name" value="GGDEF"/>
    <property type="match status" value="1"/>
</dbReference>
<keyword evidence="5" id="KW-1185">Reference proteome</keyword>
<dbReference type="InterPro" id="IPR050469">
    <property type="entry name" value="Diguanylate_Cyclase"/>
</dbReference>
<dbReference type="PANTHER" id="PTHR45138">
    <property type="entry name" value="REGULATORY COMPONENTS OF SENSORY TRANSDUCTION SYSTEM"/>
    <property type="match status" value="1"/>
</dbReference>
<evidence type="ECO:0000256" key="1">
    <source>
        <dbReference type="ARBA" id="ARBA00012528"/>
    </source>
</evidence>
<organism evidence="4 5">
    <name type="scientific">Rhodocyclus gracilis</name>
    <dbReference type="NCBI Taxonomy" id="2929842"/>
    <lineage>
        <taxon>Bacteria</taxon>
        <taxon>Pseudomonadati</taxon>
        <taxon>Pseudomonadota</taxon>
        <taxon>Betaproteobacteria</taxon>
        <taxon>Rhodocyclales</taxon>
        <taxon>Rhodocyclaceae</taxon>
        <taxon>Rhodocyclus</taxon>
    </lineage>
</organism>
<dbReference type="PANTHER" id="PTHR45138:SF9">
    <property type="entry name" value="DIGUANYLATE CYCLASE DGCM-RELATED"/>
    <property type="match status" value="1"/>
</dbReference>
<dbReference type="RefSeq" id="WP_167682289.1">
    <property type="nucleotide sequence ID" value="NZ_JAATWB010000007.1"/>
</dbReference>
<name>A0ABX0WKA9_9RHOO</name>
<accession>A0ABX0WKA9</accession>
<dbReference type="EC" id="2.7.7.65" evidence="1"/>
<evidence type="ECO:0000259" key="3">
    <source>
        <dbReference type="PROSITE" id="PS50887"/>
    </source>
</evidence>
<dbReference type="EMBL" id="JAATWB010000007">
    <property type="protein sequence ID" value="NJA89736.1"/>
    <property type="molecule type" value="Genomic_DNA"/>
</dbReference>
<dbReference type="SMART" id="SM00267">
    <property type="entry name" value="GGDEF"/>
    <property type="match status" value="1"/>
</dbReference>
<evidence type="ECO:0000313" key="5">
    <source>
        <dbReference type="Proteomes" id="UP000720344"/>
    </source>
</evidence>
<feature type="domain" description="GGDEF" evidence="3">
    <location>
        <begin position="115"/>
        <end position="243"/>
    </location>
</feature>
<dbReference type="InterPro" id="IPR043128">
    <property type="entry name" value="Rev_trsase/Diguanyl_cyclase"/>
</dbReference>
<dbReference type="InterPro" id="IPR029787">
    <property type="entry name" value="Nucleotide_cyclase"/>
</dbReference>
<dbReference type="Gene3D" id="3.30.70.270">
    <property type="match status" value="1"/>
</dbReference>
<proteinExistence type="predicted"/>
<comment type="catalytic activity">
    <reaction evidence="2">
        <text>2 GTP = 3',3'-c-di-GMP + 2 diphosphate</text>
        <dbReference type="Rhea" id="RHEA:24898"/>
        <dbReference type="ChEBI" id="CHEBI:33019"/>
        <dbReference type="ChEBI" id="CHEBI:37565"/>
        <dbReference type="ChEBI" id="CHEBI:58805"/>
        <dbReference type="EC" id="2.7.7.65"/>
    </reaction>
</comment>
<dbReference type="Proteomes" id="UP000720344">
    <property type="component" value="Unassembled WGS sequence"/>
</dbReference>
<protein>
    <recommendedName>
        <fullName evidence="1">diguanylate cyclase</fullName>
        <ecNumber evidence="1">2.7.7.65</ecNumber>
    </recommendedName>
</protein>
<dbReference type="InterPro" id="IPR000160">
    <property type="entry name" value="GGDEF_dom"/>
</dbReference>
<evidence type="ECO:0000256" key="2">
    <source>
        <dbReference type="ARBA" id="ARBA00034247"/>
    </source>
</evidence>
<dbReference type="NCBIfam" id="TIGR00254">
    <property type="entry name" value="GGDEF"/>
    <property type="match status" value="1"/>
</dbReference>
<comment type="caution">
    <text evidence="4">The sequence shown here is derived from an EMBL/GenBank/DDBJ whole genome shotgun (WGS) entry which is preliminary data.</text>
</comment>
<evidence type="ECO:0000313" key="4">
    <source>
        <dbReference type="EMBL" id="NJA89736.1"/>
    </source>
</evidence>
<reference evidence="5" key="1">
    <citation type="submission" date="2020-03" db="EMBL/GenBank/DDBJ databases">
        <title>Whole-genome sequence of the purple nonsulfur bacterium Rhodocyclus tenuis DSM112.</title>
        <authorList>
            <person name="Kyndt J.A."/>
            <person name="Meyer T.E."/>
        </authorList>
    </citation>
    <scope>NUCLEOTIDE SEQUENCE [LARGE SCALE GENOMIC DNA]</scope>
    <source>
        <strain evidence="5">DSM 112</strain>
    </source>
</reference>
<dbReference type="CDD" id="cd01949">
    <property type="entry name" value="GGDEF"/>
    <property type="match status" value="1"/>
</dbReference>
<dbReference type="SUPFAM" id="SSF55073">
    <property type="entry name" value="Nucleotide cyclase"/>
    <property type="match status" value="1"/>
</dbReference>